<dbReference type="SMART" id="SM00345">
    <property type="entry name" value="HTH_GNTR"/>
    <property type="match status" value="1"/>
</dbReference>
<dbReference type="PROSITE" id="PS50949">
    <property type="entry name" value="HTH_GNTR"/>
    <property type="match status" value="1"/>
</dbReference>
<keyword evidence="2" id="KW-0238">DNA-binding</keyword>
<name>A0A2I0QV75_9BACI</name>
<dbReference type="Pfam" id="PF00392">
    <property type="entry name" value="GntR"/>
    <property type="match status" value="1"/>
</dbReference>
<dbReference type="PANTHER" id="PTHR44846">
    <property type="entry name" value="MANNOSYL-D-GLYCERATE TRANSPORT/METABOLISM SYSTEM REPRESSOR MNGR-RELATED"/>
    <property type="match status" value="1"/>
</dbReference>
<evidence type="ECO:0000259" key="4">
    <source>
        <dbReference type="PROSITE" id="PS50949"/>
    </source>
</evidence>
<dbReference type="InterPro" id="IPR028978">
    <property type="entry name" value="Chorismate_lyase_/UTRA_dom_sf"/>
</dbReference>
<evidence type="ECO:0000256" key="2">
    <source>
        <dbReference type="ARBA" id="ARBA00023125"/>
    </source>
</evidence>
<dbReference type="Pfam" id="PF07702">
    <property type="entry name" value="UTRA"/>
    <property type="match status" value="1"/>
</dbReference>
<dbReference type="InterPro" id="IPR036390">
    <property type="entry name" value="WH_DNA-bd_sf"/>
</dbReference>
<dbReference type="Gene3D" id="3.40.1410.10">
    <property type="entry name" value="Chorismate lyase-like"/>
    <property type="match status" value="1"/>
</dbReference>
<reference evidence="5 6" key="1">
    <citation type="submission" date="2017-06" db="EMBL/GenBank/DDBJ databases">
        <title>the draft geome sequence of Illustriluteabacillus marina B3227.</title>
        <authorList>
            <person name="He R.-H."/>
            <person name="Du Z.-J."/>
        </authorList>
    </citation>
    <scope>NUCLEOTIDE SEQUENCE [LARGE SCALE GENOMIC DNA]</scope>
    <source>
        <strain evidence="5 6">B3227</strain>
    </source>
</reference>
<dbReference type="InterPro" id="IPR000524">
    <property type="entry name" value="Tscrpt_reg_HTH_GntR"/>
</dbReference>
<sequence>MIKKPLNEVIFDDLYEKIKISYFAVGDSLPTEYEMQEIYGVSRAPIRQALSKLKSEGFITRKPGIGTVVAENSVSAPWTPMGGFSSQFKASSDSLSCQTLDVSTVIPDEHITESFQIEKDYPVSKITRIRKEDRQPIFLLNHYYLDVDLEKIRQAGDILYMRQFASEVLGINFEYVKEDLKAVNADKNIASLLEVEEGAPLLKIMRLSYDADYNPVEYVEYFVNSDKWPYSIVFSKSGQNFEY</sequence>
<dbReference type="SUPFAM" id="SSF64288">
    <property type="entry name" value="Chorismate lyase-like"/>
    <property type="match status" value="1"/>
</dbReference>
<dbReference type="PANTHER" id="PTHR44846:SF1">
    <property type="entry name" value="MANNOSYL-D-GLYCERATE TRANSPORT_METABOLISM SYSTEM REPRESSOR MNGR-RELATED"/>
    <property type="match status" value="1"/>
</dbReference>
<dbReference type="CDD" id="cd07377">
    <property type="entry name" value="WHTH_GntR"/>
    <property type="match status" value="1"/>
</dbReference>
<comment type="caution">
    <text evidence="5">The sequence shown here is derived from an EMBL/GenBank/DDBJ whole genome shotgun (WGS) entry which is preliminary data.</text>
</comment>
<dbReference type="SMART" id="SM00866">
    <property type="entry name" value="UTRA"/>
    <property type="match status" value="1"/>
</dbReference>
<dbReference type="AlphaFoldDB" id="A0A2I0QV75"/>
<keyword evidence="6" id="KW-1185">Reference proteome</keyword>
<evidence type="ECO:0000256" key="1">
    <source>
        <dbReference type="ARBA" id="ARBA00023015"/>
    </source>
</evidence>
<dbReference type="Gene3D" id="1.10.10.10">
    <property type="entry name" value="Winged helix-like DNA-binding domain superfamily/Winged helix DNA-binding domain"/>
    <property type="match status" value="1"/>
</dbReference>
<dbReference type="InterPro" id="IPR036388">
    <property type="entry name" value="WH-like_DNA-bd_sf"/>
</dbReference>
<dbReference type="GO" id="GO:0045892">
    <property type="term" value="P:negative regulation of DNA-templated transcription"/>
    <property type="evidence" value="ECO:0007669"/>
    <property type="project" value="TreeGrafter"/>
</dbReference>
<dbReference type="InterPro" id="IPR011663">
    <property type="entry name" value="UTRA"/>
</dbReference>
<proteinExistence type="predicted"/>
<organism evidence="5 6">
    <name type="scientific">Halalkalibacillus sediminis</name>
    <dbReference type="NCBI Taxonomy" id="2018042"/>
    <lineage>
        <taxon>Bacteria</taxon>
        <taxon>Bacillati</taxon>
        <taxon>Bacillota</taxon>
        <taxon>Bacilli</taxon>
        <taxon>Bacillales</taxon>
        <taxon>Bacillaceae</taxon>
        <taxon>Halalkalibacillus</taxon>
    </lineage>
</organism>
<keyword evidence="1" id="KW-0805">Transcription regulation</keyword>
<dbReference type="SUPFAM" id="SSF46785">
    <property type="entry name" value="Winged helix' DNA-binding domain"/>
    <property type="match status" value="1"/>
</dbReference>
<evidence type="ECO:0000256" key="3">
    <source>
        <dbReference type="ARBA" id="ARBA00023163"/>
    </source>
</evidence>
<dbReference type="PRINTS" id="PR00035">
    <property type="entry name" value="HTHGNTR"/>
</dbReference>
<keyword evidence="3" id="KW-0804">Transcription</keyword>
<accession>A0A2I0QV75</accession>
<dbReference type="Proteomes" id="UP000243524">
    <property type="component" value="Unassembled WGS sequence"/>
</dbReference>
<dbReference type="GO" id="GO:0003700">
    <property type="term" value="F:DNA-binding transcription factor activity"/>
    <property type="evidence" value="ECO:0007669"/>
    <property type="project" value="InterPro"/>
</dbReference>
<evidence type="ECO:0000313" key="5">
    <source>
        <dbReference type="EMBL" id="PKR78204.1"/>
    </source>
</evidence>
<dbReference type="EMBL" id="PJNH01000001">
    <property type="protein sequence ID" value="PKR78204.1"/>
    <property type="molecule type" value="Genomic_DNA"/>
</dbReference>
<protein>
    <recommendedName>
        <fullName evidence="4">HTH gntR-type domain-containing protein</fullName>
    </recommendedName>
</protein>
<evidence type="ECO:0000313" key="6">
    <source>
        <dbReference type="Proteomes" id="UP000243524"/>
    </source>
</evidence>
<gene>
    <name evidence="5" type="ORF">CEY16_00130</name>
</gene>
<dbReference type="InterPro" id="IPR050679">
    <property type="entry name" value="Bact_HTH_transcr_reg"/>
</dbReference>
<feature type="domain" description="HTH gntR-type" evidence="4">
    <location>
        <begin position="4"/>
        <end position="72"/>
    </location>
</feature>
<dbReference type="OrthoDB" id="457376at2"/>
<dbReference type="GO" id="GO:0003677">
    <property type="term" value="F:DNA binding"/>
    <property type="evidence" value="ECO:0007669"/>
    <property type="project" value="UniProtKB-KW"/>
</dbReference>
<dbReference type="RefSeq" id="WP_101329876.1">
    <property type="nucleotide sequence ID" value="NZ_PJNH01000001.1"/>
</dbReference>